<proteinExistence type="predicted"/>
<organism evidence="1 2">
    <name type="scientific">Gibberella moniliformis (strain M3125 / FGSC 7600)</name>
    <name type="common">Maize ear and stalk rot fungus</name>
    <name type="synonym">Fusarium verticillioides</name>
    <dbReference type="NCBI Taxonomy" id="334819"/>
    <lineage>
        <taxon>Eukaryota</taxon>
        <taxon>Fungi</taxon>
        <taxon>Dikarya</taxon>
        <taxon>Ascomycota</taxon>
        <taxon>Pezizomycotina</taxon>
        <taxon>Sordariomycetes</taxon>
        <taxon>Hypocreomycetidae</taxon>
        <taxon>Hypocreales</taxon>
        <taxon>Nectriaceae</taxon>
        <taxon>Fusarium</taxon>
        <taxon>Fusarium fujikuroi species complex</taxon>
    </lineage>
</organism>
<dbReference type="VEuPathDB" id="FungiDB:FVEG_17070"/>
<sequence>MAPFPIRGATAVSSIIDKELKGSITDHLDRERRVRLALWIYVSITVGQLPSEANSWANLPNELKTFRGGLPKKLRESFDGFDNSRHTNMKIELGFKARF</sequence>
<protein>
    <submittedName>
        <fullName evidence="1">Uncharacterized protein</fullName>
    </submittedName>
</protein>
<dbReference type="AlphaFoldDB" id="W7MZI9"/>
<dbReference type="KEGG" id="fvr:FVEG_17070"/>
<keyword evidence="2" id="KW-1185">Reference proteome</keyword>
<evidence type="ECO:0000313" key="2">
    <source>
        <dbReference type="Proteomes" id="UP000009096"/>
    </source>
</evidence>
<dbReference type="RefSeq" id="XP_018759400.1">
    <property type="nucleotide sequence ID" value="XM_018906338.1"/>
</dbReference>
<accession>W7MZI9</accession>
<evidence type="ECO:0000313" key="1">
    <source>
        <dbReference type="EMBL" id="EWG53209.1"/>
    </source>
</evidence>
<dbReference type="Proteomes" id="UP000009096">
    <property type="component" value="Chromosome 7"/>
</dbReference>
<name>W7MZI9_GIBM7</name>
<gene>
    <name evidence="1" type="ORF">FVEG_17070</name>
</gene>
<dbReference type="EMBL" id="CM000584">
    <property type="protein sequence ID" value="EWG53209.1"/>
    <property type="molecule type" value="Genomic_DNA"/>
</dbReference>
<dbReference type="EMBL" id="DS022258">
    <property type="protein sequence ID" value="EWG53209.1"/>
    <property type="molecule type" value="Genomic_DNA"/>
</dbReference>
<dbReference type="GeneID" id="30073946"/>
<dbReference type="OrthoDB" id="5105683at2759"/>
<reference evidence="1 2" key="1">
    <citation type="journal article" date="2010" name="Nature">
        <title>Comparative genomics reveals mobile pathogenicity chromosomes in Fusarium.</title>
        <authorList>
            <person name="Ma L.J."/>
            <person name="van der Does H.C."/>
            <person name="Borkovich K.A."/>
            <person name="Coleman J.J."/>
            <person name="Daboussi M.J."/>
            <person name="Di Pietro A."/>
            <person name="Dufresne M."/>
            <person name="Freitag M."/>
            <person name="Grabherr M."/>
            <person name="Henrissat B."/>
            <person name="Houterman P.M."/>
            <person name="Kang S."/>
            <person name="Shim W.B."/>
            <person name="Woloshuk C."/>
            <person name="Xie X."/>
            <person name="Xu J.R."/>
            <person name="Antoniw J."/>
            <person name="Baker S.E."/>
            <person name="Bluhm B.H."/>
            <person name="Breakspear A."/>
            <person name="Brown D.W."/>
            <person name="Butchko R.A."/>
            <person name="Chapman S."/>
            <person name="Coulson R."/>
            <person name="Coutinho P.M."/>
            <person name="Danchin E.G."/>
            <person name="Diener A."/>
            <person name="Gale L.R."/>
            <person name="Gardiner D.M."/>
            <person name="Goff S."/>
            <person name="Hammond-Kosack K.E."/>
            <person name="Hilburn K."/>
            <person name="Hua-Van A."/>
            <person name="Jonkers W."/>
            <person name="Kazan K."/>
            <person name="Kodira C.D."/>
            <person name="Koehrsen M."/>
            <person name="Kumar L."/>
            <person name="Lee Y.H."/>
            <person name="Li L."/>
            <person name="Manners J.M."/>
            <person name="Miranda-Saavedra D."/>
            <person name="Mukherjee M."/>
            <person name="Park G."/>
            <person name="Park J."/>
            <person name="Park S.Y."/>
            <person name="Proctor R.H."/>
            <person name="Regev A."/>
            <person name="Ruiz-Roldan M.C."/>
            <person name="Sain D."/>
            <person name="Sakthikumar S."/>
            <person name="Sykes S."/>
            <person name="Schwartz D.C."/>
            <person name="Turgeon B.G."/>
            <person name="Wapinski I."/>
            <person name="Yoder O."/>
            <person name="Young S."/>
            <person name="Zeng Q."/>
            <person name="Zhou S."/>
            <person name="Galagan J."/>
            <person name="Cuomo C.A."/>
            <person name="Kistler H.C."/>
            <person name="Rep M."/>
        </authorList>
    </citation>
    <scope>NUCLEOTIDE SEQUENCE [LARGE SCALE GENOMIC DNA]</scope>
    <source>
        <strain evidence="2">M3125 / FGSC 7600</strain>
    </source>
</reference>